<feature type="region of interest" description="Disordered" evidence="1">
    <location>
        <begin position="113"/>
        <end position="138"/>
    </location>
</feature>
<feature type="compositionally biased region" description="Low complexity" evidence="1">
    <location>
        <begin position="50"/>
        <end position="61"/>
    </location>
</feature>
<feature type="region of interest" description="Disordered" evidence="1">
    <location>
        <begin position="173"/>
        <end position="193"/>
    </location>
</feature>
<evidence type="ECO:0000256" key="1">
    <source>
        <dbReference type="SAM" id="MobiDB-lite"/>
    </source>
</evidence>
<dbReference type="OrthoDB" id="10257314at2759"/>
<reference evidence="2" key="1">
    <citation type="submission" date="2022-10" db="EMBL/GenBank/DDBJ databases">
        <title>Tapping the CABI collections for fungal endophytes: first genome assemblies for Collariella, Neodidymelliopsis, Ascochyta clinopodiicola, Didymella pomorum, Didymosphaeria variabile, Neocosmospora piperis and Neocucurbitaria cava.</title>
        <authorList>
            <person name="Hill R."/>
        </authorList>
    </citation>
    <scope>NUCLEOTIDE SEQUENCE</scope>
    <source>
        <strain evidence="2">IMI 360193</strain>
    </source>
</reference>
<dbReference type="Proteomes" id="UP001140562">
    <property type="component" value="Unassembled WGS sequence"/>
</dbReference>
<comment type="caution">
    <text evidence="2">The sequence shown here is derived from an EMBL/GenBank/DDBJ whole genome shotgun (WGS) entry which is preliminary data.</text>
</comment>
<evidence type="ECO:0000313" key="3">
    <source>
        <dbReference type="Proteomes" id="UP001140562"/>
    </source>
</evidence>
<proteinExistence type="predicted"/>
<dbReference type="EMBL" id="JAPEUV010000078">
    <property type="protein sequence ID" value="KAJ4334361.1"/>
    <property type="molecule type" value="Genomic_DNA"/>
</dbReference>
<feature type="region of interest" description="Disordered" evidence="1">
    <location>
        <begin position="45"/>
        <end position="70"/>
    </location>
</feature>
<accession>A0A9W8WVU5</accession>
<dbReference type="AlphaFoldDB" id="A0A9W8WVU5"/>
<name>A0A9W8WVU5_9PLEO</name>
<organism evidence="2 3">
    <name type="scientific">Didymella glomerata</name>
    <dbReference type="NCBI Taxonomy" id="749621"/>
    <lineage>
        <taxon>Eukaryota</taxon>
        <taxon>Fungi</taxon>
        <taxon>Dikarya</taxon>
        <taxon>Ascomycota</taxon>
        <taxon>Pezizomycotina</taxon>
        <taxon>Dothideomycetes</taxon>
        <taxon>Pleosporomycetidae</taxon>
        <taxon>Pleosporales</taxon>
        <taxon>Pleosporineae</taxon>
        <taxon>Didymellaceae</taxon>
        <taxon>Didymella</taxon>
    </lineage>
</organism>
<protein>
    <submittedName>
        <fullName evidence="2">Uncharacterized protein</fullName>
    </submittedName>
</protein>
<evidence type="ECO:0000313" key="2">
    <source>
        <dbReference type="EMBL" id="KAJ4334361.1"/>
    </source>
</evidence>
<keyword evidence="3" id="KW-1185">Reference proteome</keyword>
<gene>
    <name evidence="2" type="ORF">N0V87_006904</name>
</gene>
<sequence length="374" mass="41749">MEQTFADLGNSLLKKSWAFDSDLSEKGVNGEKDLWEMLLIQPRKGRGQRSSATSSINAGSSENVSTTQPSSRAFSKIAIAALSLEQLQELSILVEERIQIKKRFNSTPLRRIINRQTSSSAPPTTPDVDEDAESQTDTLVNTETPDTIKESPKVRRARYNTTPLRRILARQAPSMHTEGHGQASQVLTRTNHKPESLSVRRARFNNAPLRRIVTRQVAALPVPRKEDDNVSERADSVIDPDSPVQVRRAELRTSVILNDEERIRAYEMDVWNLSPSPDTPASSSSDSPMTATVDLNDEEKVRAFEEALWDKTPTPCSLKVEKDEKSTTVTVTKVTVETKKPTRIVVDSKGSPLRRIVQRQTSKDWRAAARVGVV</sequence>